<dbReference type="EMBL" id="WAEL01000008">
    <property type="protein sequence ID" value="NID12802.1"/>
    <property type="molecule type" value="Genomic_DNA"/>
</dbReference>
<reference evidence="7" key="2">
    <citation type="submission" date="2023-07" db="EMBL/GenBank/DDBJ databases">
        <authorList>
            <person name="Jung D.-H."/>
        </authorList>
    </citation>
    <scope>NUCLEOTIDE SEQUENCE [LARGE SCALE GENOMIC DNA]</scope>
    <source>
        <strain evidence="7">JA-25</strain>
    </source>
</reference>
<comment type="similarity">
    <text evidence="2">Belongs to the KHG/KDPG aldolase family.</text>
</comment>
<accession>A0ABX0QP96</accession>
<evidence type="ECO:0000256" key="4">
    <source>
        <dbReference type="ARBA" id="ARBA00023239"/>
    </source>
</evidence>
<dbReference type="CDD" id="cd00452">
    <property type="entry name" value="KDPG_aldolase"/>
    <property type="match status" value="1"/>
</dbReference>
<evidence type="ECO:0000313" key="7">
    <source>
        <dbReference type="Proteomes" id="UP000606008"/>
    </source>
</evidence>
<sequence>MSTFLQTLADHPLVPVFYHADAEHAKSILKACYDGGMRVFEFTNRGEAALPVFTELAGYVAEHCPGLALGIGTILTAADADRFIDAGAAFVVQPVMTAEVGEACRKRGLPWVPAGATLTEIYQATQLGAEAVKVFPGNVLGPGFIKAVKGPMPWLNLMVTGGVEPTAESLTTWFGAGVTAVGLGSQLFTGETASPDALRERVATLVQIVADLKAKN</sequence>
<dbReference type="RefSeq" id="WP_166693502.1">
    <property type="nucleotide sequence ID" value="NZ_WAEL01000008.1"/>
</dbReference>
<dbReference type="Gene3D" id="3.20.20.70">
    <property type="entry name" value="Aldolase class I"/>
    <property type="match status" value="1"/>
</dbReference>
<name>A0ABX0QP96_9BACT</name>
<dbReference type="Proteomes" id="UP000606008">
    <property type="component" value="Unassembled WGS sequence"/>
</dbReference>
<dbReference type="PANTHER" id="PTHR30246:SF1">
    <property type="entry name" value="2-DEHYDRO-3-DEOXY-6-PHOSPHOGALACTONATE ALDOLASE-RELATED"/>
    <property type="match status" value="1"/>
</dbReference>
<evidence type="ECO:0000256" key="1">
    <source>
        <dbReference type="ARBA" id="ARBA00004761"/>
    </source>
</evidence>
<evidence type="ECO:0000256" key="2">
    <source>
        <dbReference type="ARBA" id="ARBA00006906"/>
    </source>
</evidence>
<evidence type="ECO:0000256" key="3">
    <source>
        <dbReference type="ARBA" id="ARBA00011233"/>
    </source>
</evidence>
<evidence type="ECO:0000313" key="6">
    <source>
        <dbReference type="EMBL" id="NID12802.1"/>
    </source>
</evidence>
<keyword evidence="4" id="KW-0456">Lyase</keyword>
<dbReference type="InterPro" id="IPR000887">
    <property type="entry name" value="Aldlse_KDPG_KHG"/>
</dbReference>
<dbReference type="PANTHER" id="PTHR30246">
    <property type="entry name" value="2-KETO-3-DEOXY-6-PHOSPHOGLUCONATE ALDOLASE"/>
    <property type="match status" value="1"/>
</dbReference>
<keyword evidence="5" id="KW-0119">Carbohydrate metabolism</keyword>
<keyword evidence="7" id="KW-1185">Reference proteome</keyword>
<comment type="caution">
    <text evidence="6">The sequence shown here is derived from an EMBL/GenBank/DDBJ whole genome shotgun (WGS) entry which is preliminary data.</text>
</comment>
<evidence type="ECO:0000256" key="5">
    <source>
        <dbReference type="ARBA" id="ARBA00023277"/>
    </source>
</evidence>
<dbReference type="Pfam" id="PF01081">
    <property type="entry name" value="Aldolase"/>
    <property type="match status" value="1"/>
</dbReference>
<dbReference type="InterPro" id="IPR013785">
    <property type="entry name" value="Aldolase_TIM"/>
</dbReference>
<reference evidence="7" key="1">
    <citation type="submission" date="2019-09" db="EMBL/GenBank/DDBJ databases">
        <authorList>
            <person name="Jung D.-H."/>
        </authorList>
    </citation>
    <scope>NUCLEOTIDE SEQUENCE [LARGE SCALE GENOMIC DNA]</scope>
    <source>
        <strain evidence="7">JA-25</strain>
    </source>
</reference>
<comment type="pathway">
    <text evidence="1">Carbohydrate acid metabolism.</text>
</comment>
<protein>
    <submittedName>
        <fullName evidence="6">Bifunctional 4-hydroxy-2-oxoglutarate aldolase/2-dehydro-3-deoxy-phosphogluconate aldolase</fullName>
    </submittedName>
</protein>
<comment type="subunit">
    <text evidence="3">Homotrimer.</text>
</comment>
<gene>
    <name evidence="6" type="ORF">F7231_21705</name>
</gene>
<dbReference type="SUPFAM" id="SSF51569">
    <property type="entry name" value="Aldolase"/>
    <property type="match status" value="1"/>
</dbReference>
<proteinExistence type="inferred from homology"/>
<organism evidence="6 7">
    <name type="scientific">Fibrivirga algicola</name>
    <dbReference type="NCBI Taxonomy" id="2950420"/>
    <lineage>
        <taxon>Bacteria</taxon>
        <taxon>Pseudomonadati</taxon>
        <taxon>Bacteroidota</taxon>
        <taxon>Cytophagia</taxon>
        <taxon>Cytophagales</taxon>
        <taxon>Spirosomataceae</taxon>
        <taxon>Fibrivirga</taxon>
    </lineage>
</organism>